<reference evidence="2" key="1">
    <citation type="submission" date="2020-09" db="EMBL/GenBank/DDBJ databases">
        <title>Pelagicoccus enzymogenes sp. nov. with an EPS production, isolated from marine sediment.</title>
        <authorList>
            <person name="Feng X."/>
        </authorList>
    </citation>
    <scope>NUCLEOTIDE SEQUENCE</scope>
    <source>
        <strain evidence="2">NFK12</strain>
    </source>
</reference>
<accession>A0A927F652</accession>
<dbReference type="InterPro" id="IPR011050">
    <property type="entry name" value="Pectin_lyase_fold/virulence"/>
</dbReference>
<comment type="caution">
    <text evidence="2">The sequence shown here is derived from an EMBL/GenBank/DDBJ whole genome shotgun (WGS) entry which is preliminary data.</text>
</comment>
<protein>
    <submittedName>
        <fullName evidence="2">Right-handed parallel beta-helix repeat-containing protein</fullName>
    </submittedName>
</protein>
<evidence type="ECO:0000313" key="3">
    <source>
        <dbReference type="Proteomes" id="UP000622317"/>
    </source>
</evidence>
<dbReference type="RefSeq" id="WP_191615700.1">
    <property type="nucleotide sequence ID" value="NZ_JACYFG010000006.1"/>
</dbReference>
<gene>
    <name evidence="2" type="ORF">IEN85_03610</name>
</gene>
<keyword evidence="3" id="KW-1185">Reference proteome</keyword>
<evidence type="ECO:0000313" key="2">
    <source>
        <dbReference type="EMBL" id="MBD5778564.1"/>
    </source>
</evidence>
<dbReference type="SMART" id="SM00710">
    <property type="entry name" value="PbH1"/>
    <property type="match status" value="5"/>
</dbReference>
<feature type="compositionally biased region" description="Polar residues" evidence="1">
    <location>
        <begin position="226"/>
        <end position="238"/>
    </location>
</feature>
<evidence type="ECO:0000256" key="1">
    <source>
        <dbReference type="SAM" id="MobiDB-lite"/>
    </source>
</evidence>
<dbReference type="InterPro" id="IPR012334">
    <property type="entry name" value="Pectin_lyas_fold"/>
</dbReference>
<proteinExistence type="predicted"/>
<dbReference type="EMBL" id="JACYFG010000006">
    <property type="protein sequence ID" value="MBD5778564.1"/>
    <property type="molecule type" value="Genomic_DNA"/>
</dbReference>
<sequence length="535" mass="59495">MQAVATFECIGLRWAPEQGASEIECSVRYRAQGEGEWKEALPLWFDDYAHEEAPQFSNEYRGSIVGLREGVRYEVELSLAGGLASQTVTVETRSSDFKIARVVTLPERIEETIAISEGGNPKDGYVLYQAGEKGTVVDGRNSDRVNVLVEADFVIIRGLTLVNASQHGIELGKVQDVVIEDCDISGWGQDLDDGWGRNFDSAVFHETAEGEEKTLKRIVIQNNSMHHPRANSNSWTQARESRNGSRHPIGPQGISFINAEGEIVVRHNRIYSDWEHMFNDAMGEWHNFGYGGFPVRDSDIYGNWISHCWDDGLEIEGANQNVRVWGNVIDSTFGAIATAGTSVGPCYVFRNIYLRSRKGPDAYRGQFFLKLGGEPRSEAYTKGRIYVFHNTILQPAPWEGTDETSGAQAGLKFSTQRKVQVNVQSRNNILWLRHDNGHAVYDGQSTELNDFNYDLYNGRVQAHPSSESEGIHGVPVFAASLREGAIWAMPLAEESPGYDAGARLPNFNDDYFGNGPDMGAIESGKPLPGYFPIER</sequence>
<dbReference type="Gene3D" id="2.160.20.10">
    <property type="entry name" value="Single-stranded right-handed beta-helix, Pectin lyase-like"/>
    <property type="match status" value="1"/>
</dbReference>
<feature type="region of interest" description="Disordered" evidence="1">
    <location>
        <begin position="226"/>
        <end position="252"/>
    </location>
</feature>
<dbReference type="InterPro" id="IPR006626">
    <property type="entry name" value="PbH1"/>
</dbReference>
<name>A0A927F652_9BACT</name>
<organism evidence="2 3">
    <name type="scientific">Pelagicoccus enzymogenes</name>
    <dbReference type="NCBI Taxonomy" id="2773457"/>
    <lineage>
        <taxon>Bacteria</taxon>
        <taxon>Pseudomonadati</taxon>
        <taxon>Verrucomicrobiota</taxon>
        <taxon>Opitutia</taxon>
        <taxon>Puniceicoccales</taxon>
        <taxon>Pelagicoccaceae</taxon>
        <taxon>Pelagicoccus</taxon>
    </lineage>
</organism>
<dbReference type="Proteomes" id="UP000622317">
    <property type="component" value="Unassembled WGS sequence"/>
</dbReference>
<dbReference type="AlphaFoldDB" id="A0A927F652"/>
<dbReference type="SUPFAM" id="SSF51126">
    <property type="entry name" value="Pectin lyase-like"/>
    <property type="match status" value="1"/>
</dbReference>